<organism evidence="3 4">
    <name type="scientific">Pelagibius litoralis</name>
    <dbReference type="NCBI Taxonomy" id="374515"/>
    <lineage>
        <taxon>Bacteria</taxon>
        <taxon>Pseudomonadati</taxon>
        <taxon>Pseudomonadota</taxon>
        <taxon>Alphaproteobacteria</taxon>
        <taxon>Rhodospirillales</taxon>
        <taxon>Rhodovibrionaceae</taxon>
        <taxon>Pelagibius</taxon>
    </lineage>
</organism>
<gene>
    <name evidence="3" type="ORF">HBA54_06595</name>
</gene>
<dbReference type="RefSeq" id="WP_167222663.1">
    <property type="nucleotide sequence ID" value="NZ_JAAQPH010000004.1"/>
</dbReference>
<dbReference type="Gene3D" id="3.40.50.720">
    <property type="entry name" value="NAD(P)-binding Rossmann-like Domain"/>
    <property type="match status" value="1"/>
</dbReference>
<keyword evidence="2" id="KW-0560">Oxidoreductase</keyword>
<dbReference type="InterPro" id="IPR002347">
    <property type="entry name" value="SDR_fam"/>
</dbReference>
<comment type="similarity">
    <text evidence="1">Belongs to the short-chain dehydrogenases/reductases (SDR) family.</text>
</comment>
<protein>
    <submittedName>
        <fullName evidence="3">SDR family oxidoreductase</fullName>
    </submittedName>
</protein>
<dbReference type="PRINTS" id="PR00080">
    <property type="entry name" value="SDRFAMILY"/>
</dbReference>
<accession>A0A967C898</accession>
<name>A0A967C898_9PROT</name>
<keyword evidence="4" id="KW-1185">Reference proteome</keyword>
<dbReference type="CDD" id="cd05233">
    <property type="entry name" value="SDR_c"/>
    <property type="match status" value="1"/>
</dbReference>
<dbReference type="PANTHER" id="PTHR43639:SF1">
    <property type="entry name" value="SHORT-CHAIN DEHYDROGENASE_REDUCTASE FAMILY PROTEIN"/>
    <property type="match status" value="1"/>
</dbReference>
<dbReference type="Pfam" id="PF13561">
    <property type="entry name" value="adh_short_C2"/>
    <property type="match status" value="1"/>
</dbReference>
<evidence type="ECO:0000256" key="1">
    <source>
        <dbReference type="ARBA" id="ARBA00006484"/>
    </source>
</evidence>
<dbReference type="PANTHER" id="PTHR43639">
    <property type="entry name" value="OXIDOREDUCTASE, SHORT-CHAIN DEHYDROGENASE/REDUCTASE FAMILY (AFU_ORTHOLOGUE AFUA_5G02870)"/>
    <property type="match status" value="1"/>
</dbReference>
<comment type="caution">
    <text evidence="3">The sequence shown here is derived from an EMBL/GenBank/DDBJ whole genome shotgun (WGS) entry which is preliminary data.</text>
</comment>
<dbReference type="InterPro" id="IPR036291">
    <property type="entry name" value="NAD(P)-bd_dom_sf"/>
</dbReference>
<reference evidence="3" key="1">
    <citation type="submission" date="2020-03" db="EMBL/GenBank/DDBJ databases">
        <title>Genome of Pelagibius litoralis DSM 21314T.</title>
        <authorList>
            <person name="Wang G."/>
        </authorList>
    </citation>
    <scope>NUCLEOTIDE SEQUENCE</scope>
    <source>
        <strain evidence="3">DSM 21314</strain>
    </source>
</reference>
<evidence type="ECO:0000313" key="3">
    <source>
        <dbReference type="EMBL" id="NIA68257.1"/>
    </source>
</evidence>
<dbReference type="Proteomes" id="UP000761264">
    <property type="component" value="Unassembled WGS sequence"/>
</dbReference>
<dbReference type="AlphaFoldDB" id="A0A967C898"/>
<dbReference type="EMBL" id="JAAQPH010000004">
    <property type="protein sequence ID" value="NIA68257.1"/>
    <property type="molecule type" value="Genomic_DNA"/>
</dbReference>
<evidence type="ECO:0000256" key="2">
    <source>
        <dbReference type="ARBA" id="ARBA00023002"/>
    </source>
</evidence>
<dbReference type="PRINTS" id="PR00081">
    <property type="entry name" value="GDHRDH"/>
</dbReference>
<proteinExistence type="inferred from homology"/>
<dbReference type="FunFam" id="3.40.50.720:FF:000084">
    <property type="entry name" value="Short-chain dehydrogenase reductase"/>
    <property type="match status" value="1"/>
</dbReference>
<dbReference type="SUPFAM" id="SSF51735">
    <property type="entry name" value="NAD(P)-binding Rossmann-fold domains"/>
    <property type="match status" value="1"/>
</dbReference>
<dbReference type="GO" id="GO:0016491">
    <property type="term" value="F:oxidoreductase activity"/>
    <property type="evidence" value="ECO:0007669"/>
    <property type="project" value="UniProtKB-KW"/>
</dbReference>
<sequence length="248" mass="25439">MSGTLLVTGASRGIGAAVARLGAARGYAVCVNYNASADIAEQLVQDIRAAGGQALAVQADVAREDAVERLFETVDAELPPLTGLVNNAGLSGLVNRIEDAPAETIRHVMDLNVLGSIWCARAAVRRMARRHGGDGGAIVNISSGAATLGSPGEYVWYAASKGAIDSLTVGLARENAGDGIRVNAVAPGFVNTEIHAASGMPDRLEKIAPTMPIGRAAEPEEIAEAVLWLLSDAASYTTGAVLRVAGGR</sequence>
<evidence type="ECO:0000313" key="4">
    <source>
        <dbReference type="Proteomes" id="UP000761264"/>
    </source>
</evidence>